<comment type="caution">
    <text evidence="2">The sequence shown here is derived from an EMBL/GenBank/DDBJ whole genome shotgun (WGS) entry which is preliminary data.</text>
</comment>
<dbReference type="Proteomes" id="UP000614469">
    <property type="component" value="Unassembled WGS sequence"/>
</dbReference>
<reference evidence="2 3" key="1">
    <citation type="submission" date="2020-08" db="EMBL/GenBank/DDBJ databases">
        <title>Bridging the membrane lipid divide: bacteria of the FCB group superphylum have the potential to synthesize archaeal ether lipids.</title>
        <authorList>
            <person name="Villanueva L."/>
            <person name="Von Meijenfeldt F.A.B."/>
            <person name="Westbye A.B."/>
            <person name="Yadav S."/>
            <person name="Hopmans E.C."/>
            <person name="Dutilh B.E."/>
            <person name="Sinninghe Damste J.S."/>
        </authorList>
    </citation>
    <scope>NUCLEOTIDE SEQUENCE [LARGE SCALE GENOMIC DNA]</scope>
    <source>
        <strain evidence="2">NIOZ-UU36</strain>
    </source>
</reference>
<proteinExistence type="predicted"/>
<sequence>STRWLNFIIRMWKYERKYLDGKEAEPEAIRKEVSPDETLPESIPTIEEIKEYILSEERENPPSSKPKKRQRGRRPTFPVGRWVPVALKWESADPLWDEYSLGDVISEYLGVAADGSPILSDQAYRKTWRDLALEEAKRMVKSGEMTDPNLLKLFKKYYERKSRKV</sequence>
<gene>
    <name evidence="2" type="ORF">H8E29_16525</name>
</gene>
<dbReference type="EMBL" id="JACNJN010000204">
    <property type="protein sequence ID" value="MBC8336865.1"/>
    <property type="molecule type" value="Genomic_DNA"/>
</dbReference>
<evidence type="ECO:0000313" key="3">
    <source>
        <dbReference type="Proteomes" id="UP000614469"/>
    </source>
</evidence>
<dbReference type="AlphaFoldDB" id="A0A8J6NP56"/>
<feature type="compositionally biased region" description="Basic residues" evidence="1">
    <location>
        <begin position="65"/>
        <end position="74"/>
    </location>
</feature>
<name>A0A8J6NP56_9CHLR</name>
<accession>A0A8J6NP56</accession>
<evidence type="ECO:0000256" key="1">
    <source>
        <dbReference type="SAM" id="MobiDB-lite"/>
    </source>
</evidence>
<feature type="region of interest" description="Disordered" evidence="1">
    <location>
        <begin position="54"/>
        <end position="76"/>
    </location>
</feature>
<protein>
    <submittedName>
        <fullName evidence="2">Uncharacterized protein</fullName>
    </submittedName>
</protein>
<feature type="non-terminal residue" evidence="2">
    <location>
        <position position="1"/>
    </location>
</feature>
<organism evidence="2 3">
    <name type="scientific">Candidatus Desulfolinea nitratireducens</name>
    <dbReference type="NCBI Taxonomy" id="2841698"/>
    <lineage>
        <taxon>Bacteria</taxon>
        <taxon>Bacillati</taxon>
        <taxon>Chloroflexota</taxon>
        <taxon>Anaerolineae</taxon>
        <taxon>Anaerolineales</taxon>
        <taxon>Anaerolineales incertae sedis</taxon>
        <taxon>Candidatus Desulfolinea</taxon>
    </lineage>
</organism>
<evidence type="ECO:0000313" key="2">
    <source>
        <dbReference type="EMBL" id="MBC8336865.1"/>
    </source>
</evidence>